<evidence type="ECO:0000256" key="1">
    <source>
        <dbReference type="ARBA" id="ARBA00009176"/>
    </source>
</evidence>
<accession>A0A0L7L6J7</accession>
<dbReference type="InterPro" id="IPR052775">
    <property type="entry name" value="IUN_hydrolase"/>
</dbReference>
<dbReference type="EMBL" id="JTDY01002680">
    <property type="protein sequence ID" value="KOB70944.1"/>
    <property type="molecule type" value="Genomic_DNA"/>
</dbReference>
<comment type="caution">
    <text evidence="3">The sequence shown here is derived from an EMBL/GenBank/DDBJ whole genome shotgun (WGS) entry which is preliminary data.</text>
</comment>
<dbReference type="STRING" id="104452.A0A0L7L6J7"/>
<dbReference type="InterPro" id="IPR001910">
    <property type="entry name" value="Inosine/uridine_hydrolase_dom"/>
</dbReference>
<evidence type="ECO:0000313" key="4">
    <source>
        <dbReference type="Proteomes" id="UP000037510"/>
    </source>
</evidence>
<gene>
    <name evidence="3" type="ORF">OBRU01_04054</name>
</gene>
<comment type="similarity">
    <text evidence="1">Belongs to the IUNH family.</text>
</comment>
<keyword evidence="4" id="KW-1185">Reference proteome</keyword>
<dbReference type="GO" id="GO:0016799">
    <property type="term" value="F:hydrolase activity, hydrolyzing N-glycosyl compounds"/>
    <property type="evidence" value="ECO:0007669"/>
    <property type="project" value="InterPro"/>
</dbReference>
<dbReference type="InterPro" id="IPR036452">
    <property type="entry name" value="Ribo_hydro-like"/>
</dbReference>
<dbReference type="AlphaFoldDB" id="A0A0L7L6J7"/>
<reference evidence="3 4" key="1">
    <citation type="journal article" date="2015" name="Genome Biol. Evol.">
        <title>The genome of winter moth (Operophtera brumata) provides a genomic perspective on sexual dimorphism and phenology.</title>
        <authorList>
            <person name="Derks M.F."/>
            <person name="Smit S."/>
            <person name="Salis L."/>
            <person name="Schijlen E."/>
            <person name="Bossers A."/>
            <person name="Mateman C."/>
            <person name="Pijl A.S."/>
            <person name="de Ridder D."/>
            <person name="Groenen M.A."/>
            <person name="Visser M.E."/>
            <person name="Megens H.J."/>
        </authorList>
    </citation>
    <scope>NUCLEOTIDE SEQUENCE [LARGE SCALE GENOMIC DNA]</scope>
    <source>
        <strain evidence="3">WM2013NL</strain>
        <tissue evidence="3">Head and thorax</tissue>
    </source>
</reference>
<dbReference type="PANTHER" id="PTHR46190:SF1">
    <property type="entry name" value="SI:CH211-201H21.5"/>
    <property type="match status" value="1"/>
</dbReference>
<dbReference type="SUPFAM" id="SSF53590">
    <property type="entry name" value="Nucleoside hydrolase"/>
    <property type="match status" value="1"/>
</dbReference>
<name>A0A0L7L6J7_OPEBR</name>
<evidence type="ECO:0000313" key="3">
    <source>
        <dbReference type="EMBL" id="KOB70944.1"/>
    </source>
</evidence>
<feature type="domain" description="Inosine/uridine-preferring nucleoside hydrolase" evidence="2">
    <location>
        <begin position="30"/>
        <end position="174"/>
    </location>
</feature>
<dbReference type="Pfam" id="PF01156">
    <property type="entry name" value="IU_nuc_hydro"/>
    <property type="match status" value="1"/>
</dbReference>
<organism evidence="3 4">
    <name type="scientific">Operophtera brumata</name>
    <name type="common">Winter moth</name>
    <name type="synonym">Phalaena brumata</name>
    <dbReference type="NCBI Taxonomy" id="104452"/>
    <lineage>
        <taxon>Eukaryota</taxon>
        <taxon>Metazoa</taxon>
        <taxon>Ecdysozoa</taxon>
        <taxon>Arthropoda</taxon>
        <taxon>Hexapoda</taxon>
        <taxon>Insecta</taxon>
        <taxon>Pterygota</taxon>
        <taxon>Neoptera</taxon>
        <taxon>Endopterygota</taxon>
        <taxon>Lepidoptera</taxon>
        <taxon>Glossata</taxon>
        <taxon>Ditrysia</taxon>
        <taxon>Geometroidea</taxon>
        <taxon>Geometridae</taxon>
        <taxon>Larentiinae</taxon>
        <taxon>Operophtera</taxon>
    </lineage>
</organism>
<dbReference type="Gene3D" id="3.90.245.10">
    <property type="entry name" value="Ribonucleoside hydrolase-like"/>
    <property type="match status" value="1"/>
</dbReference>
<dbReference type="Proteomes" id="UP000037510">
    <property type="component" value="Unassembled WGS sequence"/>
</dbReference>
<dbReference type="PANTHER" id="PTHR46190">
    <property type="entry name" value="SI:CH211-201H21.5-RELATED"/>
    <property type="match status" value="1"/>
</dbReference>
<protein>
    <submittedName>
        <fullName evidence="3">Salivary purine nucleosidase</fullName>
    </submittedName>
</protein>
<sequence length="190" mass="21540">MGRFLSVVDIGRGRHGRPSAERVGVADVSDLTVVTIGPLTNVALAIAMDPDFLSRINHLYIGAGHIHSAANPDTEFNARMDAEAYHIVMKHATPDKVTMLPFSQAKQYLTYSKFEKVAMQKEADWSALDPATVAMFLRQDLFEKVAMQKEADWSALDPATVAMFLRQDLVEEREKRNEYKHFRRKRRSEC</sequence>
<proteinExistence type="inferred from homology"/>
<evidence type="ECO:0000259" key="2">
    <source>
        <dbReference type="Pfam" id="PF01156"/>
    </source>
</evidence>